<dbReference type="PANTHER" id="PTHR44086:SF10">
    <property type="entry name" value="THIOSULFATE SULFURTRANSFERASE_RHODANESE-LIKE DOMAIN-CONTAINING PROTEIN 3"/>
    <property type="match status" value="1"/>
</dbReference>
<dbReference type="PROSITE" id="PS50206">
    <property type="entry name" value="RHODANESE_3"/>
    <property type="match status" value="3"/>
</dbReference>
<sequence>MTLPLLTPQDIRSALLLRHEIALLDVRHEAEFATGHPLFAANMAFDRIALEAAIRLPRKNVPIVLYDDGEGLVAGAAEQLRALGYSDVRSLGGGLQAWRAAGYEIFQDVNSYAKAFGELVEARRHTPSLSADEVAKLIADKADIAILDVRRFDEYATMNIPGSVSVPGAELVLRAGKAAPDPETTIIVNCAGRTRSIIGTQSLINAGLPNQVRALRNGTIGWTLAKHDIEHGANRRGGIGPFDGAAGNARDVAYRAGVRRIGASELTALERETQRTLYRFDVRDADEYAAGHLAGFRHYAGGQLVQEIDMAAPVRGARIVLTDDKGIRADMTASWLAQMGWEVYVRDGGYDRALEAGPPLLLPKPDPSHRYRRPYEGTEVAEKAMQAYLDWEYGLVEQLRRDGTHGFYVI</sequence>
<feature type="domain" description="Rhodanese" evidence="1">
    <location>
        <begin position="281"/>
        <end position="362"/>
    </location>
</feature>
<accession>A0A508T5S3</accession>
<dbReference type="OrthoDB" id="9789585at2"/>
<dbReference type="Gene3D" id="3.40.250.10">
    <property type="entry name" value="Rhodanese-like domain"/>
    <property type="match status" value="3"/>
</dbReference>
<name>A0A508T5S3_9BRAD</name>
<dbReference type="CDD" id="cd01533">
    <property type="entry name" value="4RHOD_Repeat_2"/>
    <property type="match status" value="1"/>
</dbReference>
<dbReference type="InterPro" id="IPR036873">
    <property type="entry name" value="Rhodanese-like_dom_sf"/>
</dbReference>
<gene>
    <name evidence="2" type="primary">glpE_1</name>
    <name evidence="2" type="ORF">CI1B_33860</name>
</gene>
<dbReference type="Pfam" id="PF00581">
    <property type="entry name" value="Rhodanese"/>
    <property type="match status" value="3"/>
</dbReference>
<dbReference type="SMART" id="SM00450">
    <property type="entry name" value="RHOD"/>
    <property type="match status" value="3"/>
</dbReference>
<dbReference type="CDD" id="cd01534">
    <property type="entry name" value="4RHOD_Repeat_3"/>
    <property type="match status" value="1"/>
</dbReference>
<dbReference type="InterPro" id="IPR001763">
    <property type="entry name" value="Rhodanese-like_dom"/>
</dbReference>
<keyword evidence="2" id="KW-0808">Transferase</keyword>
<protein>
    <submittedName>
        <fullName evidence="2">Thiosulfate sulfurtransferase GlpE</fullName>
        <ecNumber evidence="2">2.8.1.1</ecNumber>
    </submittedName>
</protein>
<dbReference type="PANTHER" id="PTHR44086">
    <property type="entry name" value="THIOSULFATE SULFURTRANSFERASE RDL2, MITOCHONDRIAL-RELATED"/>
    <property type="match status" value="1"/>
</dbReference>
<feature type="domain" description="Rhodanese" evidence="1">
    <location>
        <begin position="140"/>
        <end position="231"/>
    </location>
</feature>
<dbReference type="Proteomes" id="UP000328092">
    <property type="component" value="Unassembled WGS sequence"/>
</dbReference>
<dbReference type="AlphaFoldDB" id="A0A508T5S3"/>
<evidence type="ECO:0000313" key="2">
    <source>
        <dbReference type="EMBL" id="VIO70755.1"/>
    </source>
</evidence>
<organism evidence="2 3">
    <name type="scientific">Bradyrhizobium ivorense</name>
    <dbReference type="NCBI Taxonomy" id="2511166"/>
    <lineage>
        <taxon>Bacteria</taxon>
        <taxon>Pseudomonadati</taxon>
        <taxon>Pseudomonadota</taxon>
        <taxon>Alphaproteobacteria</taxon>
        <taxon>Hyphomicrobiales</taxon>
        <taxon>Nitrobacteraceae</taxon>
        <taxon>Bradyrhizobium</taxon>
    </lineage>
</organism>
<feature type="domain" description="Rhodanese" evidence="1">
    <location>
        <begin position="17"/>
        <end position="107"/>
    </location>
</feature>
<dbReference type="RefSeq" id="WP_139860653.1">
    <property type="nucleotide sequence ID" value="NZ_CAADFC020000012.1"/>
</dbReference>
<dbReference type="GO" id="GO:0004792">
    <property type="term" value="F:thiosulfate-cyanide sulfurtransferase activity"/>
    <property type="evidence" value="ECO:0007669"/>
    <property type="project" value="UniProtKB-EC"/>
</dbReference>
<comment type="caution">
    <text evidence="2">The sequence shown here is derived from an EMBL/GenBank/DDBJ whole genome shotgun (WGS) entry which is preliminary data.</text>
</comment>
<proteinExistence type="predicted"/>
<dbReference type="EC" id="2.8.1.1" evidence="2"/>
<keyword evidence="3" id="KW-1185">Reference proteome</keyword>
<dbReference type="EMBL" id="CAADFC020000012">
    <property type="protein sequence ID" value="VIO70755.1"/>
    <property type="molecule type" value="Genomic_DNA"/>
</dbReference>
<reference evidence="2" key="1">
    <citation type="submission" date="2019-02" db="EMBL/GenBank/DDBJ databases">
        <authorList>
            <person name="Pothier F.J."/>
        </authorList>
    </citation>
    <scope>NUCLEOTIDE SEQUENCE</scope>
    <source>
        <strain evidence="2">CI-1B</strain>
    </source>
</reference>
<dbReference type="SUPFAM" id="SSF52821">
    <property type="entry name" value="Rhodanese/Cell cycle control phosphatase"/>
    <property type="match status" value="3"/>
</dbReference>
<evidence type="ECO:0000313" key="3">
    <source>
        <dbReference type="Proteomes" id="UP000328092"/>
    </source>
</evidence>
<evidence type="ECO:0000259" key="1">
    <source>
        <dbReference type="PROSITE" id="PS50206"/>
    </source>
</evidence>